<keyword evidence="6" id="KW-1185">Reference proteome</keyword>
<evidence type="ECO:0000313" key="5">
    <source>
        <dbReference type="EMBL" id="QBP18238.1"/>
    </source>
</evidence>
<dbReference type="EMBL" id="CP034726">
    <property type="protein sequence ID" value="QBP18238.1"/>
    <property type="molecule type" value="Genomic_DNA"/>
</dbReference>
<evidence type="ECO:0000256" key="1">
    <source>
        <dbReference type="ARBA" id="ARBA00023015"/>
    </source>
</evidence>
<name>A0A4P6ZKQ8_9LACO</name>
<evidence type="ECO:0000256" key="2">
    <source>
        <dbReference type="ARBA" id="ARBA00023125"/>
    </source>
</evidence>
<reference evidence="6" key="1">
    <citation type="submission" date="2018-12" db="EMBL/GenBank/DDBJ databases">
        <title>A new species of lactobacillus.</title>
        <authorList>
            <person name="Jian Y."/>
            <person name="Xin L."/>
            <person name="Hong Z.J."/>
            <person name="Ming L.Z."/>
            <person name="Hong X.Z."/>
        </authorList>
    </citation>
    <scope>NUCLEOTIDE SEQUENCE [LARGE SCALE GENOMIC DNA]</scope>
    <source>
        <strain evidence="6">HSLZ-75</strain>
    </source>
</reference>
<dbReference type="InterPro" id="IPR036388">
    <property type="entry name" value="WH-like_DNA-bd_sf"/>
</dbReference>
<protein>
    <submittedName>
        <fullName evidence="5">Uncharacterized protein</fullName>
    </submittedName>
</protein>
<dbReference type="Gene3D" id="1.10.10.10">
    <property type="entry name" value="Winged helix-like DNA-binding domain superfamily/Winged helix DNA-binding domain"/>
    <property type="match status" value="2"/>
</dbReference>
<dbReference type="PANTHER" id="PTHR42756:SF1">
    <property type="entry name" value="TRANSCRIPTIONAL REPRESSOR OF EMRAB OPERON"/>
    <property type="match status" value="1"/>
</dbReference>
<keyword evidence="2" id="KW-0238">DNA-binding</keyword>
<accession>A0A4P6ZKQ8</accession>
<dbReference type="KEGG" id="lji:ELX58_03610"/>
<keyword evidence="1" id="KW-0805">Transcription regulation</keyword>
<dbReference type="GO" id="GO:0003677">
    <property type="term" value="F:DNA binding"/>
    <property type="evidence" value="ECO:0007669"/>
    <property type="project" value="UniProtKB-KW"/>
</dbReference>
<keyword evidence="3" id="KW-0804">Transcription</keyword>
<organism evidence="5 6">
    <name type="scientific">Acetilactobacillus jinshanensis</name>
    <dbReference type="NCBI Taxonomy" id="1720083"/>
    <lineage>
        <taxon>Bacteria</taxon>
        <taxon>Bacillati</taxon>
        <taxon>Bacillota</taxon>
        <taxon>Bacilli</taxon>
        <taxon>Lactobacillales</taxon>
        <taxon>Lactobacillaceae</taxon>
        <taxon>Acetilactobacillus</taxon>
    </lineage>
</organism>
<gene>
    <name evidence="5" type="ORF">ELX58_03610</name>
</gene>
<dbReference type="SUPFAM" id="SSF46785">
    <property type="entry name" value="Winged helix' DNA-binding domain"/>
    <property type="match status" value="2"/>
</dbReference>
<dbReference type="RefSeq" id="WP_133441799.1">
    <property type="nucleotide sequence ID" value="NZ_CP034726.1"/>
</dbReference>
<feature type="region of interest" description="Disordered" evidence="4">
    <location>
        <begin position="13"/>
        <end position="32"/>
    </location>
</feature>
<evidence type="ECO:0000256" key="3">
    <source>
        <dbReference type="ARBA" id="ARBA00023163"/>
    </source>
</evidence>
<proteinExistence type="predicted"/>
<feature type="compositionally biased region" description="Polar residues" evidence="4">
    <location>
        <begin position="13"/>
        <end position="23"/>
    </location>
</feature>
<dbReference type="AlphaFoldDB" id="A0A4P6ZKQ8"/>
<dbReference type="PANTHER" id="PTHR42756">
    <property type="entry name" value="TRANSCRIPTIONAL REGULATOR, MARR"/>
    <property type="match status" value="1"/>
</dbReference>
<evidence type="ECO:0000256" key="4">
    <source>
        <dbReference type="SAM" id="MobiDB-lite"/>
    </source>
</evidence>
<dbReference type="InterPro" id="IPR036390">
    <property type="entry name" value="WH_DNA-bd_sf"/>
</dbReference>
<dbReference type="Proteomes" id="UP000294321">
    <property type="component" value="Chromosome"/>
</dbReference>
<evidence type="ECO:0000313" key="6">
    <source>
        <dbReference type="Proteomes" id="UP000294321"/>
    </source>
</evidence>
<sequence length="482" mass="54442">MDIKSMNEALMRHNSQVDQQPQNPDHKAKKAKSTIKLSKTQQKVVNLIAEAQATHHSFRGTNKDIHNKIGVASGYASQTINKLFKHGLINVKGKTSNRAITLTDKAKPLVTKSKPTLVKKPKAPKIVKPVQPKHKAPDIMKIWNQMPKAQQKIFSNIASDTSSNDDDDRHVTRLSNGDLARQSKVSHTYASAAVGRLKKAGFIKTAGFTENRIIFLAPMGYKMLQILKDNGHKLQQMANKLPKLQSKVFSLIFHNMKKPDQGKDLICHLTNKQISQKLHVKYSSTTATLAVLRKKHLIRNSGTGSKRIMILTPKGRHLAKHVDPNYNHARSQKSSIMIGTNRINLNDLVPLNVHSPIYPYELIFKRGDKDSEANPFVNGNDEITLKGSKFFELLKKYDAVRFYQDQAHPDIIGLKPCRPNRSDPAVVKLIKHNHRIVIWSYMLVQAFNRNAKPGTSQHLYIPGKKLNNIILFNSAKVQEYFK</sequence>